<evidence type="ECO:0000313" key="10">
    <source>
        <dbReference type="EMBL" id="HIW91681.1"/>
    </source>
</evidence>
<dbReference type="EMBL" id="DXGC01000073">
    <property type="protein sequence ID" value="HIW91681.1"/>
    <property type="molecule type" value="Genomic_DNA"/>
</dbReference>
<keyword evidence="6" id="KW-0378">Hydrolase</keyword>
<evidence type="ECO:0008006" key="12">
    <source>
        <dbReference type="Google" id="ProtNLM"/>
    </source>
</evidence>
<dbReference type="InterPro" id="IPR029058">
    <property type="entry name" value="AB_hydrolase_fold"/>
</dbReference>
<evidence type="ECO:0000256" key="7">
    <source>
        <dbReference type="ARBA" id="ARBA00023277"/>
    </source>
</evidence>
<organism evidence="10 11">
    <name type="scientific">Candidatus Corynebacterium avicola</name>
    <dbReference type="NCBI Taxonomy" id="2838527"/>
    <lineage>
        <taxon>Bacteria</taxon>
        <taxon>Bacillati</taxon>
        <taxon>Actinomycetota</taxon>
        <taxon>Actinomycetes</taxon>
        <taxon>Mycobacteriales</taxon>
        <taxon>Corynebacteriaceae</taxon>
        <taxon>Corynebacterium</taxon>
    </lineage>
</organism>
<reference evidence="10" key="2">
    <citation type="submission" date="2021-04" db="EMBL/GenBank/DDBJ databases">
        <authorList>
            <person name="Gilroy R."/>
        </authorList>
    </citation>
    <scope>NUCLEOTIDE SEQUENCE</scope>
    <source>
        <strain evidence="10">CHK32-1732</strain>
    </source>
</reference>
<accession>A0A9D1UM75</accession>
<dbReference type="Gene3D" id="3.40.50.1820">
    <property type="entry name" value="alpha/beta hydrolase"/>
    <property type="match status" value="1"/>
</dbReference>
<keyword evidence="7" id="KW-0119">Carbohydrate metabolism</keyword>
<evidence type="ECO:0000256" key="2">
    <source>
        <dbReference type="ARBA" id="ARBA00010278"/>
    </source>
</evidence>
<comment type="subcellular location">
    <subcellularLocation>
        <location evidence="1">Secreted</location>
    </subcellularLocation>
</comment>
<keyword evidence="4" id="KW-0858">Xylan degradation</keyword>
<evidence type="ECO:0000256" key="4">
    <source>
        <dbReference type="ARBA" id="ARBA00022651"/>
    </source>
</evidence>
<evidence type="ECO:0000256" key="9">
    <source>
        <dbReference type="ARBA" id="ARBA00025250"/>
    </source>
</evidence>
<dbReference type="GO" id="GO:0045493">
    <property type="term" value="P:xylan catabolic process"/>
    <property type="evidence" value="ECO:0007669"/>
    <property type="project" value="UniProtKB-KW"/>
</dbReference>
<protein>
    <recommendedName>
        <fullName evidence="12">Polyhydroxybutyrate depolymerase</fullName>
    </recommendedName>
</protein>
<gene>
    <name evidence="10" type="ORF">H9870_08480</name>
</gene>
<comment type="similarity">
    <text evidence="2">Belongs to the faeC family.</text>
</comment>
<dbReference type="PANTHER" id="PTHR38050">
    <property type="match status" value="1"/>
</dbReference>
<keyword evidence="5" id="KW-0732">Signal</keyword>
<proteinExistence type="inferred from homology"/>
<keyword evidence="8" id="KW-0624">Polysaccharide degradation</keyword>
<comment type="caution">
    <text evidence="10">The sequence shown here is derived from an EMBL/GenBank/DDBJ whole genome shotgun (WGS) entry which is preliminary data.</text>
</comment>
<dbReference type="PROSITE" id="PS51257">
    <property type="entry name" value="PROKAR_LIPOPROTEIN"/>
    <property type="match status" value="1"/>
</dbReference>
<keyword evidence="3" id="KW-0964">Secreted</keyword>
<name>A0A9D1UM75_9CORY</name>
<evidence type="ECO:0000256" key="5">
    <source>
        <dbReference type="ARBA" id="ARBA00022729"/>
    </source>
</evidence>
<evidence type="ECO:0000256" key="3">
    <source>
        <dbReference type="ARBA" id="ARBA00022525"/>
    </source>
</evidence>
<evidence type="ECO:0000313" key="11">
    <source>
        <dbReference type="Proteomes" id="UP000824190"/>
    </source>
</evidence>
<dbReference type="GO" id="GO:0030600">
    <property type="term" value="F:feruloyl esterase activity"/>
    <property type="evidence" value="ECO:0007669"/>
    <property type="project" value="InterPro"/>
</dbReference>
<dbReference type="GO" id="GO:0005576">
    <property type="term" value="C:extracellular region"/>
    <property type="evidence" value="ECO:0007669"/>
    <property type="project" value="UniProtKB-SubCell"/>
</dbReference>
<dbReference type="Proteomes" id="UP000824190">
    <property type="component" value="Unassembled WGS sequence"/>
</dbReference>
<dbReference type="InterPro" id="IPR043595">
    <property type="entry name" value="FaeB/C/D"/>
</dbReference>
<evidence type="ECO:0000256" key="8">
    <source>
        <dbReference type="ARBA" id="ARBA00023326"/>
    </source>
</evidence>
<dbReference type="AlphaFoldDB" id="A0A9D1UM75"/>
<reference evidence="10" key="1">
    <citation type="journal article" date="2021" name="PeerJ">
        <title>Extensive microbial diversity within the chicken gut microbiome revealed by metagenomics and culture.</title>
        <authorList>
            <person name="Gilroy R."/>
            <person name="Ravi A."/>
            <person name="Getino M."/>
            <person name="Pursley I."/>
            <person name="Horton D.L."/>
            <person name="Alikhan N.F."/>
            <person name="Baker D."/>
            <person name="Gharbi K."/>
            <person name="Hall N."/>
            <person name="Watson M."/>
            <person name="Adriaenssens E.M."/>
            <person name="Foster-Nyarko E."/>
            <person name="Jarju S."/>
            <person name="Secka A."/>
            <person name="Antonio M."/>
            <person name="Oren A."/>
            <person name="Chaudhuri R.R."/>
            <person name="La Ragione R."/>
            <person name="Hildebrand F."/>
            <person name="Pallen M.J."/>
        </authorList>
    </citation>
    <scope>NUCLEOTIDE SEQUENCE</scope>
    <source>
        <strain evidence="10">CHK32-1732</strain>
    </source>
</reference>
<evidence type="ECO:0000256" key="6">
    <source>
        <dbReference type="ARBA" id="ARBA00022801"/>
    </source>
</evidence>
<dbReference type="SUPFAM" id="SSF53474">
    <property type="entry name" value="alpha/beta-Hydrolases"/>
    <property type="match status" value="1"/>
</dbReference>
<dbReference type="PANTHER" id="PTHR38050:SF1">
    <property type="entry name" value="FERULOYL ESTERASE C"/>
    <property type="match status" value="1"/>
</dbReference>
<evidence type="ECO:0000256" key="1">
    <source>
        <dbReference type="ARBA" id="ARBA00004613"/>
    </source>
</evidence>
<comment type="function">
    <text evidence="9">Involved in degradation of plant cell walls. Hydrolyzes the feruloyl-arabinose ester bond in arabinoxylans, and the feruloyl-galactose ester bond in pectin. Active against paranitrophenyl-acetate, methyl ferulate and wheat arabinoxylan.</text>
</comment>
<sequence length="325" mass="34438">MKQPTSRLLVAATVLVAGLIVASCTLTNEREHQSLSSHSVTVDGLTRTWDLYVPDDPPAEPMPVMLAVHGSGSSAADMREGIGPDLEELADNEGFVIAYVNGYEDNWNECRAEGMWPAKEKDLDDVGFMRKAVDAIGDDLGPDVVDTSRTFAVGFSSGGHMVQRLAFEAPDLISGVAVVNANVPVDDNITCEDSDEPVPAIFIEGREDSINPLGGGEVVLGQGSEAVSRGNVRSAVDSARWFAGRNGASYPTAPVRDGDAEITDWSASDHGAAPVRLITVDKSGHSFPTATGRWHNNNGARYDGPGAIWEFFAGLDEPEAGAPSE</sequence>